<dbReference type="Gene3D" id="2.10.25.10">
    <property type="entry name" value="Laminin"/>
    <property type="match status" value="10"/>
</dbReference>
<name>A0ABM4D2Z9_HYDVU</name>
<reference evidence="16" key="1">
    <citation type="submission" date="2025-08" db="UniProtKB">
        <authorList>
            <consortium name="RefSeq"/>
        </authorList>
    </citation>
    <scope>IDENTIFICATION</scope>
</reference>
<feature type="chain" id="PRO_5047006778" evidence="10">
    <location>
        <begin position="18"/>
        <end position="1187"/>
    </location>
</feature>
<dbReference type="InterPro" id="IPR013783">
    <property type="entry name" value="Ig-like_fold"/>
</dbReference>
<dbReference type="InterPro" id="IPR009030">
    <property type="entry name" value="Growth_fac_rcpt_cys_sf"/>
</dbReference>
<feature type="domain" description="HYR" evidence="12">
    <location>
        <begin position="794"/>
        <end position="875"/>
    </location>
</feature>
<comment type="subcellular location">
    <subcellularLocation>
        <location evidence="1">Secreted</location>
    </subcellularLocation>
</comment>
<gene>
    <name evidence="16" type="primary">LOC100206380</name>
</gene>
<evidence type="ECO:0000256" key="1">
    <source>
        <dbReference type="ARBA" id="ARBA00004613"/>
    </source>
</evidence>
<keyword evidence="3 8" id="KW-0245">EGF-like domain</keyword>
<dbReference type="PROSITE" id="PS00010">
    <property type="entry name" value="ASX_HYDROXYL"/>
    <property type="match status" value="6"/>
</dbReference>
<dbReference type="CDD" id="cd00033">
    <property type="entry name" value="CCP"/>
    <property type="match status" value="2"/>
</dbReference>
<evidence type="ECO:0000256" key="7">
    <source>
        <dbReference type="ARBA" id="ARBA00023180"/>
    </source>
</evidence>
<dbReference type="SUPFAM" id="SSF48726">
    <property type="entry name" value="Immunoglobulin"/>
    <property type="match status" value="1"/>
</dbReference>
<proteinExistence type="predicted"/>
<dbReference type="InterPro" id="IPR049883">
    <property type="entry name" value="NOTCH1_EGF-like"/>
</dbReference>
<dbReference type="Gene3D" id="2.10.50.10">
    <property type="entry name" value="Tumor Necrosis Factor Receptor, subunit A, domain 2"/>
    <property type="match status" value="1"/>
</dbReference>
<dbReference type="Pfam" id="PF12662">
    <property type="entry name" value="cEGF"/>
    <property type="match status" value="2"/>
</dbReference>
<dbReference type="SUPFAM" id="SSF57535">
    <property type="entry name" value="Complement control module/SCR domain"/>
    <property type="match status" value="2"/>
</dbReference>
<evidence type="ECO:0000256" key="5">
    <source>
        <dbReference type="ARBA" id="ARBA00022737"/>
    </source>
</evidence>
<dbReference type="SMART" id="SM00181">
    <property type="entry name" value="EGF"/>
    <property type="match status" value="11"/>
</dbReference>
<accession>A0ABM4D2Z9</accession>
<dbReference type="InterPro" id="IPR003599">
    <property type="entry name" value="Ig_sub"/>
</dbReference>
<feature type="domain" description="EGF-like" evidence="11">
    <location>
        <begin position="326"/>
        <end position="366"/>
    </location>
</feature>
<keyword evidence="4 10" id="KW-0732">Signal</keyword>
<feature type="signal peptide" evidence="10">
    <location>
        <begin position="1"/>
        <end position="17"/>
    </location>
</feature>
<dbReference type="InterPro" id="IPR003410">
    <property type="entry name" value="HYR_dom"/>
</dbReference>
<dbReference type="PROSITE" id="PS01187">
    <property type="entry name" value="EGF_CA"/>
    <property type="match status" value="3"/>
</dbReference>
<dbReference type="InterPro" id="IPR013151">
    <property type="entry name" value="Immunoglobulin_dom"/>
</dbReference>
<keyword evidence="7" id="KW-0325">Glycoprotein</keyword>
<evidence type="ECO:0000259" key="13">
    <source>
        <dbReference type="PROSITE" id="PS50835"/>
    </source>
</evidence>
<dbReference type="InterPro" id="IPR052080">
    <property type="entry name" value="vWF_C/EGF_Fibrillin"/>
</dbReference>
<dbReference type="Pfam" id="PF12661">
    <property type="entry name" value="hEGF"/>
    <property type="match status" value="1"/>
</dbReference>
<feature type="domain" description="EGF-like" evidence="11">
    <location>
        <begin position="242"/>
        <end position="284"/>
    </location>
</feature>
<keyword evidence="2" id="KW-0964">Secreted</keyword>
<dbReference type="Pfam" id="PF00084">
    <property type="entry name" value="Sushi"/>
    <property type="match status" value="2"/>
</dbReference>
<dbReference type="InterPro" id="IPR026823">
    <property type="entry name" value="cEGF"/>
</dbReference>
<feature type="domain" description="EGF-like" evidence="11">
    <location>
        <begin position="538"/>
        <end position="577"/>
    </location>
</feature>
<feature type="domain" description="EGF-like" evidence="11">
    <location>
        <begin position="367"/>
        <end position="406"/>
    </location>
</feature>
<dbReference type="InterPro" id="IPR011641">
    <property type="entry name" value="Tyr-kin_ephrin_A/B_rcpt-like"/>
</dbReference>
<dbReference type="Pfam" id="PF00047">
    <property type="entry name" value="ig"/>
    <property type="match status" value="1"/>
</dbReference>
<dbReference type="Pfam" id="PF07645">
    <property type="entry name" value="EGF_CA"/>
    <property type="match status" value="5"/>
</dbReference>
<dbReference type="SMART" id="SM00409">
    <property type="entry name" value="IG"/>
    <property type="match status" value="1"/>
</dbReference>
<dbReference type="InterPro" id="IPR013032">
    <property type="entry name" value="EGF-like_CS"/>
</dbReference>
<evidence type="ECO:0000259" key="11">
    <source>
        <dbReference type="PROSITE" id="PS50026"/>
    </source>
</evidence>
<evidence type="ECO:0000256" key="2">
    <source>
        <dbReference type="ARBA" id="ARBA00022525"/>
    </source>
</evidence>
<dbReference type="Pfam" id="PF02494">
    <property type="entry name" value="HYR"/>
    <property type="match status" value="1"/>
</dbReference>
<dbReference type="InterPro" id="IPR000742">
    <property type="entry name" value="EGF"/>
</dbReference>
<protein>
    <submittedName>
        <fullName evidence="16">Uncharacterized protein LOC100206380 isoform X2</fullName>
    </submittedName>
</protein>
<evidence type="ECO:0000256" key="9">
    <source>
        <dbReference type="PROSITE-ProRule" id="PRU00302"/>
    </source>
</evidence>
<dbReference type="PROSITE" id="PS50825">
    <property type="entry name" value="HYR"/>
    <property type="match status" value="1"/>
</dbReference>
<evidence type="ECO:0000256" key="4">
    <source>
        <dbReference type="ARBA" id="ARBA00022729"/>
    </source>
</evidence>
<organism evidence="15 16">
    <name type="scientific">Hydra vulgaris</name>
    <name type="common">Hydra</name>
    <name type="synonym">Hydra attenuata</name>
    <dbReference type="NCBI Taxonomy" id="6087"/>
    <lineage>
        <taxon>Eukaryota</taxon>
        <taxon>Metazoa</taxon>
        <taxon>Cnidaria</taxon>
        <taxon>Hydrozoa</taxon>
        <taxon>Hydroidolina</taxon>
        <taxon>Anthoathecata</taxon>
        <taxon>Aplanulata</taxon>
        <taxon>Hydridae</taxon>
        <taxon>Hydra</taxon>
    </lineage>
</organism>
<dbReference type="InterPro" id="IPR001881">
    <property type="entry name" value="EGF-like_Ca-bd_dom"/>
</dbReference>
<dbReference type="Gene3D" id="2.10.70.10">
    <property type="entry name" value="Complement Module, domain 1"/>
    <property type="match status" value="2"/>
</dbReference>
<sequence length="1187" mass="132269">MFLEAALLFLFWSLNEACEKPYGLRELSPEKVIYSASNLFPSLELNDTRIWCSNQALFNTIKITLTKPHHVTKAVFLNYGNLNRDFEIKFFLREEDELTLLKSLKLLLLADKLESIPIDISTDVIVLELKTTSHLPINCFLFDLFICDENTVPVVPKKCLDHGCEQNCDEGFIWTSCKCNNGYELHSDKKRCIDINECANKYTNKCDTKTTQCHNTKGSFYCSCLDNTMELDHKSQNLKCKDIDECSNGEHKCDKKTTTCKNIAGSYECSCNSGYERYNKTVCTDKNECLIDNGKCHDKCTNTAGSYYCSCPLGFKLANDKHKCEDINECLTNNGRCQGNCINTIGSFFCTCGPGFTLANDKRKCDDVDECSNGEHKCNVATTTCTNKPGSYYCSCKPGYKRYNNNNISCIDINECVDRVHICQINCTNTIGSYYCSCPAGLKLAQDQKMCDDIAECDDKQLNNCEHYCHEAYGSYYCECQKGYYLDSDKKSCRDDNECIKNNGKGECDQICENTVGSFKCSCKKGWQLIDGSSTCQDFNECLHMNNLCNNISSICINTQGSYQCQCKSGYLKDDITGDCVGILCRPYPLLQNGNIYPKKCTEPNAMRYTDECKFECNPGYELNTKSASKAYCSADGTWVFNQDGYEPRCEGVRCNSLLAVANGDIVPSTCLINGASFNESCTLYCKGGYDLIGPNKAVCQEDRMFSHLLHESKCVERKKLVCPHDVSLVLPLGKSEMAIPLVIFEDLMKYDGVVSNPPGVLNGTYMFKSRRLSYLISLVDKYKESCNFYVTVEDREPPTVTNCPVDKVFVSIIGEQGIVNWPEPVFVDNVGVKKVINNLKNNAYLAQQVYFVFYEAVDDNGNEASCRFFVHVRAKYCSKNSIPGGEGAIQNWFSSSLSQATVLLQCPVGFIFSDIVAATPIFFCNQGEWMNRQVPDCVKKTNPTNGSCTFGEIQLINPTNKQIMCGLCPKGTEGGKVPGTCQKCLIGYYQDIEGSLACKKCPDGHLTRTDGQKSINNCEVQCTAGQYSLTGFNGTDECKRCPSGSYQELFGQIACKICHQSGTSENGSVTEDQCRLPARVSKIVPDSEFILVSAGDNITVDCYATGSPAPYLKFVKEKSFQDADKTKSVMKLESLATGNRYITGLRVTISNAKEADSGTYVCLSDNRLTNTGAIDKRNIFVEVLNY</sequence>
<dbReference type="InterPro" id="IPR018097">
    <property type="entry name" value="EGF_Ca-bd_CS"/>
</dbReference>
<dbReference type="SMART" id="SM00408">
    <property type="entry name" value="IGc2"/>
    <property type="match status" value="1"/>
</dbReference>
<evidence type="ECO:0000259" key="12">
    <source>
        <dbReference type="PROSITE" id="PS50825"/>
    </source>
</evidence>
<evidence type="ECO:0000313" key="16">
    <source>
        <dbReference type="RefSeq" id="XP_065668639.1"/>
    </source>
</evidence>
<dbReference type="Gene3D" id="2.60.40.10">
    <property type="entry name" value="Immunoglobulins"/>
    <property type="match status" value="1"/>
</dbReference>
<comment type="caution">
    <text evidence="8">Lacks conserved residue(s) required for the propagation of feature annotation.</text>
</comment>
<dbReference type="Pfam" id="PF07699">
    <property type="entry name" value="Ephrin_rec_like"/>
    <property type="match status" value="1"/>
</dbReference>
<keyword evidence="9" id="KW-0768">Sushi</keyword>
<evidence type="ECO:0000313" key="15">
    <source>
        <dbReference type="Proteomes" id="UP001652625"/>
    </source>
</evidence>
<keyword evidence="15" id="KW-1185">Reference proteome</keyword>
<dbReference type="Proteomes" id="UP001652625">
    <property type="component" value="Chromosome 12"/>
</dbReference>
<dbReference type="InterPro" id="IPR007110">
    <property type="entry name" value="Ig-like_dom"/>
</dbReference>
<dbReference type="SMART" id="SM00032">
    <property type="entry name" value="CCP"/>
    <property type="match status" value="2"/>
</dbReference>
<dbReference type="InterPro" id="IPR036179">
    <property type="entry name" value="Ig-like_dom_sf"/>
</dbReference>
<evidence type="ECO:0000256" key="8">
    <source>
        <dbReference type="PROSITE-ProRule" id="PRU00076"/>
    </source>
</evidence>
<dbReference type="SUPFAM" id="SSF57184">
    <property type="entry name" value="Growth factor receptor domain"/>
    <property type="match status" value="5"/>
</dbReference>
<keyword evidence="6" id="KW-1015">Disulfide bond</keyword>
<dbReference type="PANTHER" id="PTHR47333:SF4">
    <property type="entry name" value="EGF-LIKE DOMAIN-CONTAINING PROTEIN"/>
    <property type="match status" value="1"/>
</dbReference>
<feature type="domain" description="Sushi" evidence="14">
    <location>
        <begin position="583"/>
        <end position="652"/>
    </location>
</feature>
<dbReference type="RefSeq" id="XP_065668639.1">
    <property type="nucleotide sequence ID" value="XM_065812567.1"/>
</dbReference>
<dbReference type="GeneID" id="100206380"/>
<dbReference type="PROSITE" id="PS50835">
    <property type="entry name" value="IG_LIKE"/>
    <property type="match status" value="1"/>
</dbReference>
<keyword evidence="5" id="KW-0677">Repeat</keyword>
<dbReference type="SMART" id="SM00179">
    <property type="entry name" value="EGF_CA"/>
    <property type="match status" value="9"/>
</dbReference>
<feature type="domain" description="Ig-like" evidence="13">
    <location>
        <begin position="1086"/>
        <end position="1181"/>
    </location>
</feature>
<evidence type="ECO:0000259" key="14">
    <source>
        <dbReference type="PROSITE" id="PS50923"/>
    </source>
</evidence>
<dbReference type="InterPro" id="IPR035976">
    <property type="entry name" value="Sushi/SCR/CCP_sf"/>
</dbReference>
<dbReference type="PROSITE" id="PS50026">
    <property type="entry name" value="EGF_3"/>
    <property type="match status" value="4"/>
</dbReference>
<dbReference type="InterPro" id="IPR003598">
    <property type="entry name" value="Ig_sub2"/>
</dbReference>
<dbReference type="InterPro" id="IPR000436">
    <property type="entry name" value="Sushi_SCR_CCP_dom"/>
</dbReference>
<dbReference type="PANTHER" id="PTHR47333">
    <property type="entry name" value="VON WILLEBRAND FACTOR C AND EGF DOMAIN-CONTAINING PROTEIN"/>
    <property type="match status" value="1"/>
</dbReference>
<dbReference type="PROSITE" id="PS50923">
    <property type="entry name" value="SUSHI"/>
    <property type="match status" value="1"/>
</dbReference>
<dbReference type="Pfam" id="PF14670">
    <property type="entry name" value="FXa_inhibition"/>
    <property type="match status" value="1"/>
</dbReference>
<dbReference type="PROSITE" id="PS01186">
    <property type="entry name" value="EGF_2"/>
    <property type="match status" value="5"/>
</dbReference>
<evidence type="ECO:0000256" key="6">
    <source>
        <dbReference type="ARBA" id="ARBA00023157"/>
    </source>
</evidence>
<evidence type="ECO:0000256" key="10">
    <source>
        <dbReference type="SAM" id="SignalP"/>
    </source>
</evidence>
<evidence type="ECO:0000256" key="3">
    <source>
        <dbReference type="ARBA" id="ARBA00022536"/>
    </source>
</evidence>
<dbReference type="CDD" id="cd00054">
    <property type="entry name" value="EGF_CA"/>
    <property type="match status" value="4"/>
</dbReference>
<dbReference type="SMART" id="SM01411">
    <property type="entry name" value="Ephrin_rec_like"/>
    <property type="match status" value="3"/>
</dbReference>
<dbReference type="InterPro" id="IPR000152">
    <property type="entry name" value="EGF-type_Asp/Asn_hydroxyl_site"/>
</dbReference>